<evidence type="ECO:0000256" key="7">
    <source>
        <dbReference type="RuleBase" id="RU363032"/>
    </source>
</evidence>
<dbReference type="Gene3D" id="1.10.3720.10">
    <property type="entry name" value="MetI-like"/>
    <property type="match status" value="1"/>
</dbReference>
<dbReference type="InterPro" id="IPR035906">
    <property type="entry name" value="MetI-like_sf"/>
</dbReference>
<evidence type="ECO:0000259" key="8">
    <source>
        <dbReference type="PROSITE" id="PS50928"/>
    </source>
</evidence>
<keyword evidence="5 7" id="KW-1133">Transmembrane helix</keyword>
<dbReference type="SUPFAM" id="SSF161098">
    <property type="entry name" value="MetI-like"/>
    <property type="match status" value="1"/>
</dbReference>
<keyword evidence="4 7" id="KW-0812">Transmembrane</keyword>
<evidence type="ECO:0000256" key="1">
    <source>
        <dbReference type="ARBA" id="ARBA00004651"/>
    </source>
</evidence>
<proteinExistence type="inferred from homology"/>
<dbReference type="GO" id="GO:0005886">
    <property type="term" value="C:plasma membrane"/>
    <property type="evidence" value="ECO:0007669"/>
    <property type="project" value="UniProtKB-SubCell"/>
</dbReference>
<keyword evidence="2 7" id="KW-0813">Transport</keyword>
<dbReference type="PROSITE" id="PS50928">
    <property type="entry name" value="ABC_TM1"/>
    <property type="match status" value="1"/>
</dbReference>
<sequence>MIKRKIDKFYLFSLISGFIIMFFILFPLINTFAWTNTSLIVDTLHEKAVINVIIRSVKTASIATFFSAILAIPFAYFLVRSNIKFKKLIESIIDVPIVLPHTVAGIILLSVLSKKSMIGSFFYRNNIEILGSEIAIIIAMIFVSLPIMFNSCKEAFKWIPERTENVSRILGASNFETFIYITFPLAWKDILGGMILTFARSISEFGAVIILAYHPMIAPTLIYERFTNYGISYAMPIAIILLVVSLSIFLLLRVLSLSGKRYHNDRN</sequence>
<reference evidence="9 10" key="1">
    <citation type="submission" date="2023-08" db="EMBL/GenBank/DDBJ databases">
        <title>Helicovermis profunda gen. nov., sp. nov., a novel mesophilic, fermentative bacterium within the Bacillota from a deep-sea hydrothermal vent chimney.</title>
        <authorList>
            <person name="Miyazaki U."/>
            <person name="Mizutani D."/>
            <person name="Hashimoto Y."/>
            <person name="Tame A."/>
            <person name="Sawayama S."/>
            <person name="Miyazaki J."/>
            <person name="Takai K."/>
            <person name="Nakagawa S."/>
        </authorList>
    </citation>
    <scope>NUCLEOTIDE SEQUENCE [LARGE SCALE GENOMIC DNA]</scope>
    <source>
        <strain evidence="9 10">S502</strain>
    </source>
</reference>
<dbReference type="Proteomes" id="UP001321786">
    <property type="component" value="Chromosome"/>
</dbReference>
<dbReference type="KEGG" id="hprf:HLPR_14150"/>
<dbReference type="PANTHER" id="PTHR30183:SF3">
    <property type="entry name" value="MOLYBDENUM TRANSPORT SYSTEM PERMEASE PROTEIN MODB"/>
    <property type="match status" value="1"/>
</dbReference>
<feature type="transmembrane region" description="Helical" evidence="7">
    <location>
        <begin position="60"/>
        <end position="79"/>
    </location>
</feature>
<dbReference type="PANTHER" id="PTHR30183">
    <property type="entry name" value="MOLYBDENUM TRANSPORT SYSTEM PERMEASE PROTEIN MODB"/>
    <property type="match status" value="1"/>
</dbReference>
<evidence type="ECO:0000313" key="10">
    <source>
        <dbReference type="Proteomes" id="UP001321786"/>
    </source>
</evidence>
<feature type="transmembrane region" description="Helical" evidence="7">
    <location>
        <begin position="91"/>
        <end position="109"/>
    </location>
</feature>
<dbReference type="Pfam" id="PF00528">
    <property type="entry name" value="BPD_transp_1"/>
    <property type="match status" value="1"/>
</dbReference>
<comment type="similarity">
    <text evidence="7">Belongs to the binding-protein-dependent transport system permease family.</text>
</comment>
<feature type="transmembrane region" description="Helical" evidence="7">
    <location>
        <begin position="233"/>
        <end position="252"/>
    </location>
</feature>
<comment type="subcellular location">
    <subcellularLocation>
        <location evidence="1 7">Cell membrane</location>
        <topology evidence="1 7">Multi-pass membrane protein</topology>
    </subcellularLocation>
</comment>
<evidence type="ECO:0000256" key="3">
    <source>
        <dbReference type="ARBA" id="ARBA00022475"/>
    </source>
</evidence>
<gene>
    <name evidence="9" type="ORF">HLPR_14150</name>
</gene>
<organism evidence="9 10">
    <name type="scientific">Helicovermis profundi</name>
    <dbReference type="NCBI Taxonomy" id="3065157"/>
    <lineage>
        <taxon>Bacteria</taxon>
        <taxon>Bacillati</taxon>
        <taxon>Bacillota</taxon>
        <taxon>Clostridia</taxon>
        <taxon>Helicovermis</taxon>
    </lineage>
</organism>
<evidence type="ECO:0000256" key="4">
    <source>
        <dbReference type="ARBA" id="ARBA00022692"/>
    </source>
</evidence>
<feature type="domain" description="ABC transmembrane type-1" evidence="8">
    <location>
        <begin position="53"/>
        <end position="252"/>
    </location>
</feature>
<protein>
    <submittedName>
        <fullName evidence="9">ABC transporter permease</fullName>
    </submittedName>
</protein>
<dbReference type="AlphaFoldDB" id="A0AAU9ELZ4"/>
<feature type="transmembrane region" description="Helical" evidence="7">
    <location>
        <begin position="129"/>
        <end position="149"/>
    </location>
</feature>
<evidence type="ECO:0000313" key="9">
    <source>
        <dbReference type="EMBL" id="BEP29084.1"/>
    </source>
</evidence>
<dbReference type="EMBL" id="AP028654">
    <property type="protein sequence ID" value="BEP29084.1"/>
    <property type="molecule type" value="Genomic_DNA"/>
</dbReference>
<feature type="transmembrane region" description="Helical" evidence="7">
    <location>
        <begin position="9"/>
        <end position="29"/>
    </location>
</feature>
<dbReference type="CDD" id="cd06261">
    <property type="entry name" value="TM_PBP2"/>
    <property type="match status" value="1"/>
</dbReference>
<evidence type="ECO:0000256" key="5">
    <source>
        <dbReference type="ARBA" id="ARBA00022989"/>
    </source>
</evidence>
<dbReference type="GO" id="GO:0055085">
    <property type="term" value="P:transmembrane transport"/>
    <property type="evidence" value="ECO:0007669"/>
    <property type="project" value="InterPro"/>
</dbReference>
<dbReference type="InterPro" id="IPR000515">
    <property type="entry name" value="MetI-like"/>
</dbReference>
<evidence type="ECO:0000256" key="2">
    <source>
        <dbReference type="ARBA" id="ARBA00022448"/>
    </source>
</evidence>
<name>A0AAU9ELZ4_9FIRM</name>
<feature type="transmembrane region" description="Helical" evidence="7">
    <location>
        <begin position="190"/>
        <end position="213"/>
    </location>
</feature>
<keyword evidence="3" id="KW-1003">Cell membrane</keyword>
<keyword evidence="10" id="KW-1185">Reference proteome</keyword>
<keyword evidence="6 7" id="KW-0472">Membrane</keyword>
<evidence type="ECO:0000256" key="6">
    <source>
        <dbReference type="ARBA" id="ARBA00023136"/>
    </source>
</evidence>
<dbReference type="RefSeq" id="WP_338534752.1">
    <property type="nucleotide sequence ID" value="NZ_AP028654.1"/>
</dbReference>
<accession>A0AAU9ELZ4</accession>